<evidence type="ECO:0000256" key="10">
    <source>
        <dbReference type="ARBA" id="ARBA00022840"/>
    </source>
</evidence>
<dbReference type="InterPro" id="IPR002606">
    <property type="entry name" value="Riboflavin_kinase_bac"/>
</dbReference>
<dbReference type="PIRSF" id="PIRSF004491">
    <property type="entry name" value="FAD_Synth"/>
    <property type="match status" value="1"/>
</dbReference>
<keyword evidence="5 14" id="KW-0808">Transferase</keyword>
<dbReference type="UniPathway" id="UPA00277">
    <property type="reaction ID" value="UER00407"/>
</dbReference>
<evidence type="ECO:0000256" key="1">
    <source>
        <dbReference type="ARBA" id="ARBA00004726"/>
    </source>
</evidence>
<keyword evidence="11" id="KW-0511">Multifunctional enzyme</keyword>
<protein>
    <recommendedName>
        <fullName evidence="14">Riboflavin biosynthesis protein</fullName>
    </recommendedName>
    <domain>
        <recommendedName>
            <fullName evidence="14">Riboflavin kinase</fullName>
            <ecNumber evidence="14">2.7.1.26</ecNumber>
        </recommendedName>
        <alternativeName>
            <fullName evidence="14">Flavokinase</fullName>
        </alternativeName>
    </domain>
    <domain>
        <recommendedName>
            <fullName evidence="14">FMN adenylyltransferase</fullName>
            <ecNumber evidence="14">2.7.7.2</ecNumber>
        </recommendedName>
        <alternativeName>
            <fullName evidence="14">FAD pyrophosphorylase</fullName>
        </alternativeName>
        <alternativeName>
            <fullName evidence="14">FAD synthase</fullName>
        </alternativeName>
    </domain>
</protein>
<keyword evidence="3 14" id="KW-0285">Flavoprotein</keyword>
<comment type="similarity">
    <text evidence="14">Belongs to the ribF family.</text>
</comment>
<dbReference type="EC" id="2.7.1.26" evidence="14"/>
<dbReference type="UniPathway" id="UPA00276">
    <property type="reaction ID" value="UER00406"/>
</dbReference>
<accession>M1WZ51</accession>
<dbReference type="PANTHER" id="PTHR22749:SF6">
    <property type="entry name" value="RIBOFLAVIN KINASE"/>
    <property type="match status" value="1"/>
</dbReference>
<organism evidence="16 17">
    <name type="scientific">Richelia intracellularis HH01</name>
    <dbReference type="NCBI Taxonomy" id="1165094"/>
    <lineage>
        <taxon>Bacteria</taxon>
        <taxon>Bacillati</taxon>
        <taxon>Cyanobacteriota</taxon>
        <taxon>Cyanophyceae</taxon>
        <taxon>Nostocales</taxon>
        <taxon>Nostocaceae</taxon>
        <taxon>Richelia</taxon>
    </lineage>
</organism>
<dbReference type="GO" id="GO:0006747">
    <property type="term" value="P:FAD biosynthetic process"/>
    <property type="evidence" value="ECO:0007669"/>
    <property type="project" value="UniProtKB-UniRule"/>
</dbReference>
<keyword evidence="4 14" id="KW-0288">FMN</keyword>
<dbReference type="PANTHER" id="PTHR22749">
    <property type="entry name" value="RIBOFLAVIN KINASE/FMN ADENYLYLTRANSFERASE"/>
    <property type="match status" value="1"/>
</dbReference>
<name>M1WZ51_9NOST</name>
<dbReference type="InterPro" id="IPR015865">
    <property type="entry name" value="Riboflavin_kinase_bac/euk"/>
</dbReference>
<dbReference type="EC" id="2.7.7.2" evidence="14"/>
<sequence length="352" mass="39093">MVIVLSALSYYFVTSEKNYLPRIDVQNLSQNGFSIWVANATKLSLTPTAIALGKFDGIHLGHQKVIQPILEGQNREITDKIYSTVVTFDPHPQQFFSGQPHNLLTPLEEKVEQLCSLKVKQLVLLPFDKELSALTPTEFVEKILIQQLKAVRISVGQDFRFGSCRLGAAEDLQIIAAKYNIPVHIVPLAGDEENSPISSTTIRQALNQGDIIKANQLLGRKYTLVGTVVEGEKLGTNIGFPTANLELPSDKFLPKKGVYAVHVSITSSTEENVLKSDYRGVMNIGICPTVNGTQVSVEVHLLDWSGDLYGERLLVKIEKFLRSEQKFNSLKALTNQIRCDCDTANSFFQSRC</sequence>
<dbReference type="Pfam" id="PF01687">
    <property type="entry name" value="Flavokinase"/>
    <property type="match status" value="1"/>
</dbReference>
<keyword evidence="9 14" id="KW-0274">FAD</keyword>
<comment type="caution">
    <text evidence="16">The sequence shown here is derived from an EMBL/GenBank/DDBJ whole genome shotgun (WGS) entry which is preliminary data.</text>
</comment>
<evidence type="ECO:0000256" key="12">
    <source>
        <dbReference type="ARBA" id="ARBA00047880"/>
    </source>
</evidence>
<dbReference type="Pfam" id="PF06574">
    <property type="entry name" value="FAD_syn"/>
    <property type="match status" value="1"/>
</dbReference>
<dbReference type="InterPro" id="IPR023468">
    <property type="entry name" value="Riboflavin_kinase"/>
</dbReference>
<evidence type="ECO:0000256" key="11">
    <source>
        <dbReference type="ARBA" id="ARBA00023268"/>
    </source>
</evidence>
<dbReference type="NCBIfam" id="TIGR00083">
    <property type="entry name" value="ribF"/>
    <property type="match status" value="1"/>
</dbReference>
<dbReference type="NCBIfam" id="NF004162">
    <property type="entry name" value="PRK05627.1-5"/>
    <property type="match status" value="1"/>
</dbReference>
<evidence type="ECO:0000259" key="15">
    <source>
        <dbReference type="SMART" id="SM00904"/>
    </source>
</evidence>
<dbReference type="EMBL" id="CAIY01000016">
    <property type="protein sequence ID" value="CCH66508.1"/>
    <property type="molecule type" value="Genomic_DNA"/>
</dbReference>
<dbReference type="GO" id="GO:0008531">
    <property type="term" value="F:riboflavin kinase activity"/>
    <property type="evidence" value="ECO:0007669"/>
    <property type="project" value="UniProtKB-UniRule"/>
</dbReference>
<dbReference type="GO" id="GO:0009398">
    <property type="term" value="P:FMN biosynthetic process"/>
    <property type="evidence" value="ECO:0007669"/>
    <property type="project" value="UniProtKB-UniRule"/>
</dbReference>
<dbReference type="FunFam" id="3.40.50.620:FF:000021">
    <property type="entry name" value="Riboflavin biosynthesis protein"/>
    <property type="match status" value="1"/>
</dbReference>
<dbReference type="NCBIfam" id="NF004160">
    <property type="entry name" value="PRK05627.1-3"/>
    <property type="match status" value="1"/>
</dbReference>
<comment type="pathway">
    <text evidence="2 14">Cofactor biosynthesis; FMN biosynthesis; FMN from riboflavin (ATP route): step 1/1.</text>
</comment>
<evidence type="ECO:0000256" key="5">
    <source>
        <dbReference type="ARBA" id="ARBA00022679"/>
    </source>
</evidence>
<evidence type="ECO:0000256" key="13">
    <source>
        <dbReference type="ARBA" id="ARBA00049494"/>
    </source>
</evidence>
<keyword evidence="7 14" id="KW-0547">Nucleotide-binding</keyword>
<dbReference type="AlphaFoldDB" id="M1WZ51"/>
<dbReference type="GO" id="GO:0009231">
    <property type="term" value="P:riboflavin biosynthetic process"/>
    <property type="evidence" value="ECO:0007669"/>
    <property type="project" value="InterPro"/>
</dbReference>
<dbReference type="GO" id="GO:0003919">
    <property type="term" value="F:FMN adenylyltransferase activity"/>
    <property type="evidence" value="ECO:0007669"/>
    <property type="project" value="UniProtKB-UniRule"/>
</dbReference>
<dbReference type="InterPro" id="IPR015864">
    <property type="entry name" value="FAD_synthase"/>
</dbReference>
<reference evidence="16 17" key="1">
    <citation type="submission" date="2012-05" db="EMBL/GenBank/DDBJ databases">
        <authorList>
            <person name="Hilton J."/>
        </authorList>
    </citation>
    <scope>NUCLEOTIDE SEQUENCE [LARGE SCALE GENOMIC DNA]</scope>
    <source>
        <strain evidence="16 17">HH01</strain>
    </source>
</reference>
<gene>
    <name evidence="16" type="ORF">RINTHH_3530</name>
</gene>
<keyword evidence="8 14" id="KW-0418">Kinase</keyword>
<evidence type="ECO:0000256" key="7">
    <source>
        <dbReference type="ARBA" id="ARBA00022741"/>
    </source>
</evidence>
<dbReference type="Proteomes" id="UP000053051">
    <property type="component" value="Unassembled WGS sequence"/>
</dbReference>
<evidence type="ECO:0000256" key="4">
    <source>
        <dbReference type="ARBA" id="ARBA00022643"/>
    </source>
</evidence>
<feature type="domain" description="Riboflavin kinase" evidence="15">
    <location>
        <begin position="217"/>
        <end position="349"/>
    </location>
</feature>
<evidence type="ECO:0000256" key="14">
    <source>
        <dbReference type="PIRNR" id="PIRNR004491"/>
    </source>
</evidence>
<dbReference type="GO" id="GO:0005524">
    <property type="term" value="F:ATP binding"/>
    <property type="evidence" value="ECO:0007669"/>
    <property type="project" value="UniProtKB-UniRule"/>
</dbReference>
<keyword evidence="10 14" id="KW-0067">ATP-binding</keyword>
<dbReference type="STRING" id="1165094.RINTHH_3530"/>
<dbReference type="InterPro" id="IPR023465">
    <property type="entry name" value="Riboflavin_kinase_dom_sf"/>
</dbReference>
<evidence type="ECO:0000313" key="17">
    <source>
        <dbReference type="Proteomes" id="UP000053051"/>
    </source>
</evidence>
<evidence type="ECO:0000256" key="9">
    <source>
        <dbReference type="ARBA" id="ARBA00022827"/>
    </source>
</evidence>
<dbReference type="Gene3D" id="3.40.50.620">
    <property type="entry name" value="HUPs"/>
    <property type="match status" value="1"/>
</dbReference>
<dbReference type="InterPro" id="IPR014729">
    <property type="entry name" value="Rossmann-like_a/b/a_fold"/>
</dbReference>
<dbReference type="CDD" id="cd02064">
    <property type="entry name" value="FAD_synthetase_N"/>
    <property type="match status" value="1"/>
</dbReference>
<evidence type="ECO:0000256" key="8">
    <source>
        <dbReference type="ARBA" id="ARBA00022777"/>
    </source>
</evidence>
<dbReference type="SUPFAM" id="SSF82114">
    <property type="entry name" value="Riboflavin kinase-like"/>
    <property type="match status" value="1"/>
</dbReference>
<keyword evidence="6 14" id="KW-0548">Nucleotidyltransferase</keyword>
<comment type="catalytic activity">
    <reaction evidence="13 14">
        <text>FMN + ATP + H(+) = FAD + diphosphate</text>
        <dbReference type="Rhea" id="RHEA:17237"/>
        <dbReference type="ChEBI" id="CHEBI:15378"/>
        <dbReference type="ChEBI" id="CHEBI:30616"/>
        <dbReference type="ChEBI" id="CHEBI:33019"/>
        <dbReference type="ChEBI" id="CHEBI:57692"/>
        <dbReference type="ChEBI" id="CHEBI:58210"/>
        <dbReference type="EC" id="2.7.7.2"/>
    </reaction>
</comment>
<evidence type="ECO:0000256" key="6">
    <source>
        <dbReference type="ARBA" id="ARBA00022695"/>
    </source>
</evidence>
<comment type="catalytic activity">
    <reaction evidence="12 14">
        <text>riboflavin + ATP = FMN + ADP + H(+)</text>
        <dbReference type="Rhea" id="RHEA:14357"/>
        <dbReference type="ChEBI" id="CHEBI:15378"/>
        <dbReference type="ChEBI" id="CHEBI:30616"/>
        <dbReference type="ChEBI" id="CHEBI:57986"/>
        <dbReference type="ChEBI" id="CHEBI:58210"/>
        <dbReference type="ChEBI" id="CHEBI:456216"/>
        <dbReference type="EC" id="2.7.1.26"/>
    </reaction>
</comment>
<dbReference type="Gene3D" id="2.40.30.30">
    <property type="entry name" value="Riboflavin kinase-like"/>
    <property type="match status" value="1"/>
</dbReference>
<evidence type="ECO:0000313" key="16">
    <source>
        <dbReference type="EMBL" id="CCH66508.1"/>
    </source>
</evidence>
<proteinExistence type="inferred from homology"/>
<comment type="pathway">
    <text evidence="1 14">Cofactor biosynthesis; FAD biosynthesis; FAD from FMN: step 1/1.</text>
</comment>
<keyword evidence="17" id="KW-1185">Reference proteome</keyword>
<evidence type="ECO:0000256" key="2">
    <source>
        <dbReference type="ARBA" id="ARBA00005201"/>
    </source>
</evidence>
<dbReference type="SUPFAM" id="SSF52374">
    <property type="entry name" value="Nucleotidylyl transferase"/>
    <property type="match status" value="1"/>
</dbReference>
<evidence type="ECO:0000256" key="3">
    <source>
        <dbReference type="ARBA" id="ARBA00022630"/>
    </source>
</evidence>
<reference evidence="17" key="2">
    <citation type="submission" date="2016-01" db="EMBL/GenBank/DDBJ databases">
        <title>Diatom-associated endosymboitic cyanobacterium lacks core nitrogen metabolism enzymes.</title>
        <authorList>
            <person name="Hilton J.A."/>
            <person name="Foster R.A."/>
            <person name="Tripp H.J."/>
            <person name="Carter B.J."/>
            <person name="Zehr J.P."/>
            <person name="Villareal T.A."/>
        </authorList>
    </citation>
    <scope>NUCLEOTIDE SEQUENCE [LARGE SCALE GENOMIC DNA]</scope>
    <source>
        <strain evidence="17">HH01</strain>
    </source>
</reference>
<dbReference type="SMART" id="SM00904">
    <property type="entry name" value="Flavokinase"/>
    <property type="match status" value="1"/>
</dbReference>